<dbReference type="InterPro" id="IPR001895">
    <property type="entry name" value="RASGEF_cat_dom"/>
</dbReference>
<dbReference type="GO" id="GO:0007265">
    <property type="term" value="P:Ras protein signal transduction"/>
    <property type="evidence" value="ECO:0007669"/>
    <property type="project" value="TreeGrafter"/>
</dbReference>
<dbReference type="InterPro" id="IPR008937">
    <property type="entry name" value="Ras-like_GEF"/>
</dbReference>
<dbReference type="PANTHER" id="PTHR23113:SF356">
    <property type="entry name" value="FI05912P-RELATED"/>
    <property type="match status" value="1"/>
</dbReference>
<reference evidence="7" key="1">
    <citation type="submission" date="2025-08" db="UniProtKB">
        <authorList>
            <consortium name="RefSeq"/>
        </authorList>
    </citation>
    <scope>IDENTIFICATION</scope>
    <source>
        <tissue evidence="7">Sperm</tissue>
    </source>
</reference>
<evidence type="ECO:0000259" key="4">
    <source>
        <dbReference type="PROSITE" id="PS50009"/>
    </source>
</evidence>
<dbReference type="KEGG" id="pmrn:116944481"/>
<keyword evidence="6" id="KW-1185">Reference proteome</keyword>
<keyword evidence="1 2" id="KW-0344">Guanine-nucleotide releasing factor</keyword>
<dbReference type="SUPFAM" id="SSF48366">
    <property type="entry name" value="Ras GEF"/>
    <property type="match status" value="1"/>
</dbReference>
<evidence type="ECO:0000256" key="2">
    <source>
        <dbReference type="PROSITE-ProRule" id="PRU00168"/>
    </source>
</evidence>
<dbReference type="InterPro" id="IPR036964">
    <property type="entry name" value="RASGEF_cat_dom_sf"/>
</dbReference>
<feature type="region of interest" description="Disordered" evidence="3">
    <location>
        <begin position="430"/>
        <end position="495"/>
    </location>
</feature>
<accession>A0AAJ7TA37</accession>
<dbReference type="InterPro" id="IPR000651">
    <property type="entry name" value="Ras-like_Gua-exchang_fac_N"/>
</dbReference>
<feature type="domain" description="N-terminal Ras-GEF" evidence="5">
    <location>
        <begin position="508"/>
        <end position="633"/>
    </location>
</feature>
<dbReference type="GO" id="GO:0005085">
    <property type="term" value="F:guanyl-nucleotide exchange factor activity"/>
    <property type="evidence" value="ECO:0007669"/>
    <property type="project" value="UniProtKB-KW"/>
</dbReference>
<protein>
    <submittedName>
        <fullName evidence="7">Uncharacterized protein LOC116944481 isoform X1</fullName>
    </submittedName>
</protein>
<name>A0AAJ7TA37_PETMA</name>
<dbReference type="InterPro" id="IPR023578">
    <property type="entry name" value="Ras_GEF_dom_sf"/>
</dbReference>
<dbReference type="PROSITE" id="PS50212">
    <property type="entry name" value="RASGEF_NTER"/>
    <property type="match status" value="1"/>
</dbReference>
<organism evidence="6 7">
    <name type="scientific">Petromyzon marinus</name>
    <name type="common">Sea lamprey</name>
    <dbReference type="NCBI Taxonomy" id="7757"/>
    <lineage>
        <taxon>Eukaryota</taxon>
        <taxon>Metazoa</taxon>
        <taxon>Chordata</taxon>
        <taxon>Craniata</taxon>
        <taxon>Vertebrata</taxon>
        <taxon>Cyclostomata</taxon>
        <taxon>Hyperoartia</taxon>
        <taxon>Petromyzontiformes</taxon>
        <taxon>Petromyzontidae</taxon>
        <taxon>Petromyzon</taxon>
    </lineage>
</organism>
<dbReference type="PROSITE" id="PS50009">
    <property type="entry name" value="RASGEF_CAT"/>
    <property type="match status" value="1"/>
</dbReference>
<dbReference type="Gene3D" id="1.10.840.10">
    <property type="entry name" value="Ras guanine-nucleotide exchange factors catalytic domain"/>
    <property type="match status" value="1"/>
</dbReference>
<feature type="compositionally biased region" description="Basic residues" evidence="3">
    <location>
        <begin position="447"/>
        <end position="457"/>
    </location>
</feature>
<gene>
    <name evidence="7" type="primary">LOC116944481</name>
</gene>
<dbReference type="RefSeq" id="XP_032813999.1">
    <property type="nucleotide sequence ID" value="XM_032958108.1"/>
</dbReference>
<dbReference type="CDD" id="cd00155">
    <property type="entry name" value="RasGEF"/>
    <property type="match status" value="1"/>
</dbReference>
<feature type="region of interest" description="Disordered" evidence="3">
    <location>
        <begin position="945"/>
        <end position="968"/>
    </location>
</feature>
<dbReference type="Proteomes" id="UP001318040">
    <property type="component" value="Chromosome 21"/>
</dbReference>
<evidence type="ECO:0000313" key="6">
    <source>
        <dbReference type="Proteomes" id="UP001318040"/>
    </source>
</evidence>
<feature type="region of interest" description="Disordered" evidence="3">
    <location>
        <begin position="107"/>
        <end position="177"/>
    </location>
</feature>
<feature type="domain" description="Ras-GEF" evidence="4">
    <location>
        <begin position="698"/>
        <end position="946"/>
    </location>
</feature>
<feature type="region of interest" description="Disordered" evidence="3">
    <location>
        <begin position="287"/>
        <end position="309"/>
    </location>
</feature>
<evidence type="ECO:0000259" key="5">
    <source>
        <dbReference type="PROSITE" id="PS50212"/>
    </source>
</evidence>
<dbReference type="Pfam" id="PF00617">
    <property type="entry name" value="RasGEF"/>
    <property type="match status" value="1"/>
</dbReference>
<proteinExistence type="predicted"/>
<feature type="region of interest" description="Disordered" evidence="3">
    <location>
        <begin position="729"/>
        <end position="748"/>
    </location>
</feature>
<dbReference type="GO" id="GO:0005886">
    <property type="term" value="C:plasma membrane"/>
    <property type="evidence" value="ECO:0007669"/>
    <property type="project" value="TreeGrafter"/>
</dbReference>
<evidence type="ECO:0000313" key="7">
    <source>
        <dbReference type="RefSeq" id="XP_032813999.1"/>
    </source>
</evidence>
<dbReference type="AlphaFoldDB" id="A0AAJ7TA37"/>
<dbReference type="Gene3D" id="1.20.870.10">
    <property type="entry name" value="Son of sevenless (SoS) protein Chain: S domain 1"/>
    <property type="match status" value="1"/>
</dbReference>
<evidence type="ECO:0000256" key="1">
    <source>
        <dbReference type="ARBA" id="ARBA00022658"/>
    </source>
</evidence>
<dbReference type="SMART" id="SM00147">
    <property type="entry name" value="RasGEF"/>
    <property type="match status" value="1"/>
</dbReference>
<sequence length="968" mass="105360">MRSAARLRPVPSPPPFARHCSRQLSWVRAASLRSFSDVRLTCLTVSAQYHHHHRCRRQPASRACTPEEASRETHVRDCGMVPQDGIMPHTLALATMLNGKSIRHGTADASGVLRQPPSFRRSVDPGTTPPPPTHRDRRSLDGIPRQPPLRRLAVDSPPAPVLGVGGGVPTGQQVVEKRPGVVRHPSMKRLLDSRGLLAIQKFRHARGKAKDASVGVLPQRAVEGRGPVEPIITGGGPRKQQQQQKIRHVATGNGMTIPIVAVPAHPVDVAKTPAVAWGIQGSRDILELSTDEPDGPAADARVDSEDPAASTAKSKVTSASAAAAAATASVLTTVAATMTTTAAAATTATTMAEKFRREKGKDGRDGVFSIHTLGRQPSTARRSVDASLVLMTPASQPKHRHASEHSRDARDGVFAHRFDRRSLDDLGSVALQAGGRPAASATDARGSLKRRPSRHSRAAGEDDNGCPGVLTAREPHRHSSVGSLGGLSDSDRHASRSELDTSGELVFQAGVLVGGYLPALVDRLVPTGDFPTDKSLAFTVLLCGRLFAPPHDLAALLSEASDRRWHSEELRDEAKRRRFGWHMSELLSEWRDTFPRDFEDLRVAQLLAEVSRRVVGHAEEADRFHVPLGCPPVPPTPGLPWEVPSLDRLSLHCIAAPDSASSASSAPSAEPTTAKVGASGVLSVGPCGTWDLAATCADPYTLAQQLTGIELERMNDIGPEEFMQAIMAASSSSKQADGEENKGPPKVQSPPLEVYVDWFNRLTYLVATEICVPGKKKQRARVMEFFIDVARECLNLGNFNSLMAIITGMNMSPVARLKKTWSHVNTDKFQILEHHMDPTSNFCNYRTALRAAAQRAHAAQSDREKIVIPFFSLLLKDIYFLNESSPSLLPSGHLNVEKLQELTRQVREFVTWRRARCPYPSVPSVRDYLQHAPVYHSEEALQVASYESESPENQTEKERLKSLRSMLT</sequence>
<dbReference type="PANTHER" id="PTHR23113">
    <property type="entry name" value="GUANINE NUCLEOTIDE EXCHANGE FACTOR"/>
    <property type="match status" value="1"/>
</dbReference>
<evidence type="ECO:0000256" key="3">
    <source>
        <dbReference type="SAM" id="MobiDB-lite"/>
    </source>
</evidence>